<dbReference type="RefSeq" id="WP_086272326.1">
    <property type="nucleotide sequence ID" value="NZ_CP132380.1"/>
</dbReference>
<comment type="caution">
    <text evidence="1">The sequence shown here is derived from an EMBL/GenBank/DDBJ whole genome shotgun (WGS) entry which is preliminary data.</text>
</comment>
<dbReference type="EMBL" id="NARP01000033">
    <property type="protein sequence ID" value="OTP98327.1"/>
    <property type="molecule type" value="Genomic_DNA"/>
</dbReference>
<proteinExistence type="predicted"/>
<evidence type="ECO:0000313" key="4">
    <source>
        <dbReference type="Proteomes" id="UP000194977"/>
    </source>
</evidence>
<dbReference type="Proteomes" id="UP000194800">
    <property type="component" value="Unassembled WGS sequence"/>
</dbReference>
<dbReference type="Proteomes" id="UP000194977">
    <property type="component" value="Unassembled WGS sequence"/>
</dbReference>
<dbReference type="AlphaFoldDB" id="A0A242NGA1"/>
<accession>A0A242NGA1</accession>
<gene>
    <name evidence="2" type="ORF">B6C91_09160</name>
    <name evidence="1" type="ORF">B6D08_11330</name>
</gene>
<evidence type="ECO:0000313" key="1">
    <source>
        <dbReference type="EMBL" id="OTP98327.1"/>
    </source>
</evidence>
<dbReference type="OrthoDB" id="7284604at2"/>
<keyword evidence="3" id="KW-1185">Reference proteome</keyword>
<organism evidence="1 4">
    <name type="scientific">Gilliamella apicola</name>
    <dbReference type="NCBI Taxonomy" id="1196095"/>
    <lineage>
        <taxon>Bacteria</taxon>
        <taxon>Pseudomonadati</taxon>
        <taxon>Pseudomonadota</taxon>
        <taxon>Gammaproteobacteria</taxon>
        <taxon>Orbales</taxon>
        <taxon>Orbaceae</taxon>
        <taxon>Gilliamella</taxon>
    </lineage>
</organism>
<protein>
    <submittedName>
        <fullName evidence="1">Uncharacterized protein</fullName>
    </submittedName>
</protein>
<reference evidence="3 4" key="1">
    <citation type="submission" date="2017-03" db="EMBL/GenBank/DDBJ databases">
        <title>Comparative genomics of honeybee gut symbionts reveal geographically distinct and subgroup specific antibiotic resistance.</title>
        <authorList>
            <person name="Ludvigsen J."/>
            <person name="Porcellato D."/>
            <person name="Labee-Lund T.M."/>
            <person name="Amdam G.V."/>
            <person name="Rudi K."/>
        </authorList>
    </citation>
    <scope>NUCLEOTIDE SEQUENCE [LARGE SCALE GENOMIC DNA]</scope>
    <source>
        <strain evidence="1 4">A-7-12</strain>
        <strain evidence="2 3">A-9-12</strain>
    </source>
</reference>
<evidence type="ECO:0000313" key="3">
    <source>
        <dbReference type="Proteomes" id="UP000194800"/>
    </source>
</evidence>
<dbReference type="EMBL" id="NART01000042">
    <property type="protein sequence ID" value="OTQ09408.1"/>
    <property type="molecule type" value="Genomic_DNA"/>
</dbReference>
<sequence length="171" mass="19720">MDKFPRDKQNQLLTILYDKFPDELSSEEYDTLVKLFGTERNLYSNLWYLYQHDLIEDFHLKTRALYDDITDLILIEKIKITTKGVDFIRDDGGLSAIINVTTIKIHNETLDKLEDIINKSSLTPAEKATYLGKLKELPVDATKHLVLKLLDLGLSRTPDVIQLISSYCQSQ</sequence>
<name>A0A242NGA1_9GAMM</name>
<evidence type="ECO:0000313" key="2">
    <source>
        <dbReference type="EMBL" id="OTQ09408.1"/>
    </source>
</evidence>